<dbReference type="STRING" id="279113.CPter91_0941"/>
<dbReference type="InterPro" id="IPR016040">
    <property type="entry name" value="NAD(P)-bd_dom"/>
</dbReference>
<dbReference type="PANTHER" id="PTHR43000">
    <property type="entry name" value="DTDP-D-GLUCOSE 4,6-DEHYDRATASE-RELATED"/>
    <property type="match status" value="1"/>
</dbReference>
<organism evidence="2 3">
    <name type="scientific">Collimonas pratensis</name>
    <dbReference type="NCBI Taxonomy" id="279113"/>
    <lineage>
        <taxon>Bacteria</taxon>
        <taxon>Pseudomonadati</taxon>
        <taxon>Pseudomonadota</taxon>
        <taxon>Betaproteobacteria</taxon>
        <taxon>Burkholderiales</taxon>
        <taxon>Oxalobacteraceae</taxon>
        <taxon>Collimonas</taxon>
    </lineage>
</organism>
<dbReference type="PATRIC" id="fig|279113.9.peg.937"/>
<dbReference type="Gene3D" id="3.90.25.10">
    <property type="entry name" value="UDP-galactose 4-epimerase, domain 1"/>
    <property type="match status" value="1"/>
</dbReference>
<dbReference type="InterPro" id="IPR020904">
    <property type="entry name" value="Sc_DH/Rdtase_CS"/>
</dbReference>
<gene>
    <name evidence="2" type="ORF">CPter91_0941</name>
</gene>
<dbReference type="AlphaFoldDB" id="A0A127PZW5"/>
<name>A0A127PZW5_9BURK</name>
<dbReference type="KEGG" id="cpra:CPter91_0941"/>
<evidence type="ECO:0000313" key="3">
    <source>
        <dbReference type="Proteomes" id="UP000074561"/>
    </source>
</evidence>
<dbReference type="PROSITE" id="PS00061">
    <property type="entry name" value="ADH_SHORT"/>
    <property type="match status" value="1"/>
</dbReference>
<evidence type="ECO:0000313" key="2">
    <source>
        <dbReference type="EMBL" id="AMP03329.1"/>
    </source>
</evidence>
<evidence type="ECO:0000259" key="1">
    <source>
        <dbReference type="Pfam" id="PF16363"/>
    </source>
</evidence>
<dbReference type="InterPro" id="IPR036291">
    <property type="entry name" value="NAD(P)-bd_dom_sf"/>
</dbReference>
<sequence>MRILLTGASGFTGQSFSQLARDAGHLVVALNSDLTDRQTLRQQVLEAVPDAVVHLAAISFVGHADENAFYAVNVVGTMNLLNALTQLPKVPHRVLLSSSANVYGNCEVSPIAENQPAAPVNHYAMSKLAMEHLARTYSDRLPLIVTRPFNYTGPGQAANFIIPKLVQHFAQRAAVVALGNLHVEREFNDVQMICDAYLQLLQHGEPGETYNVCTGNAYTLQYVIDALCQITNHLIKVEVNPAYVRHGEVHHLCGNPDKLHALLAKQGCQLTNPPLEDTLQRMLATAAAINA</sequence>
<reference evidence="2 3" key="1">
    <citation type="submission" date="2015-11" db="EMBL/GenBank/DDBJ databases">
        <title>Exploring the genomic traits of fungus-feeding bacterial genus Collimonas.</title>
        <authorList>
            <person name="Song C."/>
            <person name="Schmidt R."/>
            <person name="de Jager V."/>
            <person name="Krzyzanowska D."/>
            <person name="Jongedijk E."/>
            <person name="Cankar K."/>
            <person name="Beekwilder J."/>
            <person name="van Veen A."/>
            <person name="de Boer W."/>
            <person name="van Veen J.A."/>
            <person name="Garbeva P."/>
        </authorList>
    </citation>
    <scope>NUCLEOTIDE SEQUENCE [LARGE SCALE GENOMIC DNA]</scope>
    <source>
        <strain evidence="2 3">Ter91</strain>
    </source>
</reference>
<dbReference type="Proteomes" id="UP000074561">
    <property type="component" value="Chromosome"/>
</dbReference>
<accession>A0A127PZW5</accession>
<dbReference type="OrthoDB" id="5295702at2"/>
<protein>
    <submittedName>
        <fullName evidence="2">Polysaccharide biosynthesis family protein</fullName>
    </submittedName>
</protein>
<dbReference type="RefSeq" id="WP_061937433.1">
    <property type="nucleotide sequence ID" value="NZ_CP013234.1"/>
</dbReference>
<feature type="domain" description="NAD(P)-binding" evidence="1">
    <location>
        <begin position="28"/>
        <end position="263"/>
    </location>
</feature>
<proteinExistence type="predicted"/>
<dbReference type="Pfam" id="PF16363">
    <property type="entry name" value="GDP_Man_Dehyd"/>
    <property type="match status" value="1"/>
</dbReference>
<dbReference type="Gene3D" id="3.40.50.720">
    <property type="entry name" value="NAD(P)-binding Rossmann-like Domain"/>
    <property type="match status" value="1"/>
</dbReference>
<dbReference type="EMBL" id="CP013234">
    <property type="protein sequence ID" value="AMP03329.1"/>
    <property type="molecule type" value="Genomic_DNA"/>
</dbReference>
<dbReference type="SUPFAM" id="SSF51735">
    <property type="entry name" value="NAD(P)-binding Rossmann-fold domains"/>
    <property type="match status" value="1"/>
</dbReference>